<reference evidence="2" key="2">
    <citation type="journal article" date="2013" name="PLoS ONE">
        <title>Genome implosion elicits host-confinement in Alcaligenaceae: evidence from the comparative genomics of Tetrathiobacter kashmirensis, a pathogen in the making.</title>
        <authorList>
            <person name="Ghosh W."/>
            <person name="Alam M."/>
            <person name="Roy C."/>
            <person name="Pyne P."/>
            <person name="George A."/>
            <person name="Chakraborty R."/>
            <person name="Majumder S."/>
            <person name="Agarwal A."/>
            <person name="Chakraborty S."/>
            <person name="Majumdar S."/>
            <person name="Gupta S.K."/>
        </authorList>
    </citation>
    <scope>NUCLEOTIDE SEQUENCE [LARGE SCALE GENOMIC DNA]</scope>
    <source>
        <strain evidence="2">WT001</strain>
    </source>
</reference>
<evidence type="ECO:0000313" key="2">
    <source>
        <dbReference type="Proteomes" id="UP000005267"/>
    </source>
</evidence>
<dbReference type="Proteomes" id="UP000005267">
    <property type="component" value="Chromosome"/>
</dbReference>
<dbReference type="EMBL" id="CP003555">
    <property type="protein sequence ID" value="AFK60747.1"/>
    <property type="molecule type" value="Genomic_DNA"/>
</dbReference>
<dbReference type="KEGG" id="aka:TKWG_00065"/>
<dbReference type="STRING" id="1036672.TKWG_00065"/>
<dbReference type="HOGENOM" id="CLU_2875629_0_0_4"/>
<protein>
    <submittedName>
        <fullName evidence="1">Uncharacterized protein</fullName>
    </submittedName>
</protein>
<name>I3U6V9_ADVKW</name>
<sequence length="63" mass="7155">MATPAKIGYIRYVTFSATTRKNVIANFLRCRLASNFKVLEAFPVADRAEAVWGFIMIFLLILN</sequence>
<evidence type="ECO:0000313" key="1">
    <source>
        <dbReference type="EMBL" id="AFK60747.1"/>
    </source>
</evidence>
<accession>I3U6V9</accession>
<organism evidence="1 2">
    <name type="scientific">Advenella kashmirensis (strain DSM 17095 / LMG 22695 / WT001)</name>
    <name type="common">Tetrathiobacter kashmirensis</name>
    <dbReference type="NCBI Taxonomy" id="1036672"/>
    <lineage>
        <taxon>Bacteria</taxon>
        <taxon>Pseudomonadati</taxon>
        <taxon>Pseudomonadota</taxon>
        <taxon>Betaproteobacteria</taxon>
        <taxon>Burkholderiales</taxon>
        <taxon>Alcaligenaceae</taxon>
    </lineage>
</organism>
<keyword evidence="2" id="KW-1185">Reference proteome</keyword>
<gene>
    <name evidence="1" type="ordered locus">TKWG_00065</name>
</gene>
<reference evidence="1 2" key="1">
    <citation type="journal article" date="2011" name="J. Bacteriol.">
        <title>Whole-genome shotgun sequencing of the sulfur-oxidizing chemoautotroph Tetrathiobacter kashmirensis.</title>
        <authorList>
            <person name="Ghosh W."/>
            <person name="George A."/>
            <person name="Agarwal A."/>
            <person name="Raj P."/>
            <person name="Alam M."/>
            <person name="Pyne P."/>
            <person name="Das Gupta S.K."/>
        </authorList>
    </citation>
    <scope>NUCLEOTIDE SEQUENCE [LARGE SCALE GENOMIC DNA]</scope>
    <source>
        <strain evidence="1 2">WT001</strain>
    </source>
</reference>
<proteinExistence type="predicted"/>
<dbReference type="AlphaFoldDB" id="I3U6V9"/>